<dbReference type="EMBL" id="MPTC01000001">
    <property type="protein sequence ID" value="OMD44050.1"/>
    <property type="molecule type" value="Genomic_DNA"/>
</dbReference>
<evidence type="ECO:0000313" key="2">
    <source>
        <dbReference type="EMBL" id="OMD44050.1"/>
    </source>
</evidence>
<feature type="transmembrane region" description="Helical" evidence="1">
    <location>
        <begin position="32"/>
        <end position="53"/>
    </location>
</feature>
<gene>
    <name evidence="2" type="ORF">BSK52_00425</name>
</gene>
<organism evidence="2 3">
    <name type="scientific">Paenibacillus odorifer</name>
    <dbReference type="NCBI Taxonomy" id="189426"/>
    <lineage>
        <taxon>Bacteria</taxon>
        <taxon>Bacillati</taxon>
        <taxon>Bacillota</taxon>
        <taxon>Bacilli</taxon>
        <taxon>Bacillales</taxon>
        <taxon>Paenibacillaceae</taxon>
        <taxon>Paenibacillus</taxon>
    </lineage>
</organism>
<dbReference type="OrthoDB" id="2967317at2"/>
<keyword evidence="1" id="KW-1133">Transmembrane helix</keyword>
<dbReference type="AlphaFoldDB" id="A0A1R0Y9K7"/>
<evidence type="ECO:0000256" key="1">
    <source>
        <dbReference type="SAM" id="Phobius"/>
    </source>
</evidence>
<sequence>MTLQLIDEVKQFKKKAEQNRQMHFSISRRANFLNRTLHAMVLIGSSATAILTFAEYSTFIPWFPLLKDDDYKLFIGLVAGGVFIISILEEYFRLGEKAVSHETIAKQLTSFIRSASVIEALEEISKEDVEKIDNDYSRIHENAPTIPDKVFIKEKQRLKIKIDISKKLESTPHMSTLFYRIKMKFKQLSGYVDSVSDE</sequence>
<evidence type="ECO:0000313" key="3">
    <source>
        <dbReference type="Proteomes" id="UP000187439"/>
    </source>
</evidence>
<name>A0A1R0Y9K7_9BACL</name>
<dbReference type="RefSeq" id="WP_076116333.1">
    <property type="nucleotide sequence ID" value="NZ_MPTC01000001.1"/>
</dbReference>
<comment type="caution">
    <text evidence="2">The sequence shown here is derived from an EMBL/GenBank/DDBJ whole genome shotgun (WGS) entry which is preliminary data.</text>
</comment>
<keyword evidence="1" id="KW-0472">Membrane</keyword>
<evidence type="ECO:0008006" key="4">
    <source>
        <dbReference type="Google" id="ProtNLM"/>
    </source>
</evidence>
<proteinExistence type="predicted"/>
<feature type="transmembrane region" description="Helical" evidence="1">
    <location>
        <begin position="73"/>
        <end position="92"/>
    </location>
</feature>
<keyword evidence="1" id="KW-0812">Transmembrane</keyword>
<protein>
    <recommendedName>
        <fullName evidence="4">SMODS and SLOG-associating 2TM effector domain-containing protein</fullName>
    </recommendedName>
</protein>
<accession>A0A1R0Y9K7</accession>
<dbReference type="Proteomes" id="UP000187439">
    <property type="component" value="Unassembled WGS sequence"/>
</dbReference>
<reference evidence="2 3" key="1">
    <citation type="submission" date="2016-10" db="EMBL/GenBank/DDBJ databases">
        <title>Paenibacillus species isolates.</title>
        <authorList>
            <person name="Beno S.M."/>
        </authorList>
    </citation>
    <scope>NUCLEOTIDE SEQUENCE [LARGE SCALE GENOMIC DNA]</scope>
    <source>
        <strain evidence="2 3">FSL H7-0710</strain>
    </source>
</reference>